<feature type="compositionally biased region" description="Polar residues" evidence="11">
    <location>
        <begin position="798"/>
        <end position="808"/>
    </location>
</feature>
<feature type="transmembrane region" description="Helical" evidence="12">
    <location>
        <begin position="1486"/>
        <end position="1504"/>
    </location>
</feature>
<evidence type="ECO:0000256" key="6">
    <source>
        <dbReference type="ARBA" id="ARBA00022840"/>
    </source>
</evidence>
<feature type="domain" description="P-type ATPase A" evidence="13">
    <location>
        <begin position="509"/>
        <end position="636"/>
    </location>
</feature>
<feature type="transmembrane region" description="Helical" evidence="12">
    <location>
        <begin position="1403"/>
        <end position="1424"/>
    </location>
</feature>
<dbReference type="GO" id="GO:0140358">
    <property type="term" value="F:P-type transmembrane transporter activity"/>
    <property type="evidence" value="ECO:0007669"/>
    <property type="project" value="InterPro"/>
</dbReference>
<feature type="transmembrane region" description="Helical" evidence="12">
    <location>
        <begin position="99"/>
        <end position="119"/>
    </location>
</feature>
<sequence>MSSPSAALTAPGNVKTPFEASQDESTVPLSKSVDFSRQESKMEPVEREDRSQPGEISPQDGSQSLSRSPSRSRRMTVSRASSSHARNNERRKSSGHRACTSWLFHLILFALTLTGSVALKLPASTHDEPPLTQTLNSVHREADPADHFLQLALRTPETPQVEEEHSRYPTGPEPTQTPLISNFFTYPPLVLVYVFVVLSIGNGIAWHFHRSKRAEQEAALSVRTSRRTLATVLHAEEEDCREGVEEREEGRGEVPEPEGPNELRAVPLRRDSWGSLSWALVTCVSVLLMVLYFFVCLDQYLGCQVKGVDSLCYYGFYAFSGGFDRNANFTFVLWCCCMTWYSAVMLLSPRHFWERWRLSPCGPREAESVFVSAVTEEGKVRRTGLVPLQREEGGLACGSVDFFTSRARDISAMPLERALKLLWLTSQQIQQVVGPNAIDFKRHSFAALMQMEFFQPFYLYQLGVYMWWIWFSYLFVGMAMASMTLVVGLAKMFVKANAEATLERITSHRSSVEVFRSGAWREVDATALVPGDVVRVKGDDSILPCDLLLIRGTCVCDEAALTGEARPIEKVALPAAGRRQQEAKGKGKGASEVPARHRLFAGTTAMQSLGLGGEQGGAQALVMATGLQTGKGDLLSSILFPCAPDKMRWDDELPFIWAALFIYAAACFAFALRATLMARPDTSFVVVISNGIFTISQTLSPMLPVALSAGQVRSFSRLKEKGVICVNPERIAVAGKVRVLCFDKTDTLTKADLEFIGAAAVKVGKEKEKGKEDEQAPGGKEKTEKRGNHSTELHTPTKPHNQNPSQNAFPILDSSQQSLDLLLGIASCHAVADFGGHLVGNHVEVQMASAAGWKIENVDGRTLEKSETPESSVAAAAFCRLSPTQAQRQGQGAKPLLVLRRCEFDHARQTMSVVVHEEGGGRVLVFCKGSFEAVSARCDSTLADSLGVLPTNNQGQRSGQSHASLQNGGSIEQEARAYALDGCYVIALAGKVMSPESLKSPAELEALSRDEIESGLSFMGLLLFRNELKECTRRAVLQLRTGGIRPLIVTGDNAQCGQYIARQSGVLGRDDAQILLGEVFPLEEAQKLPKTTQSEADVNAKDEKTQAVVGRHARRRSSLLLGAYGETGAGQEGVSGSDRDGIEVGQTESMERKFAVMWTDVRGGKGWYSTSEVATLPGLWDGSVQLAVTGGAWESLLDTGGLETGVERQTERRASGSEPEGEVAVPLLFFIRLFARMTPAGKVQVIEEFKRRGKVTGMVGDGGNDCGALRASHAGVAFSEADASIVSPFTANDKSVQSVVELIQEGRGALHTSFACFFFALIFGLLFSLVKVASFALGIIPCPAAYLTIDVAGLLTLTFLMSLVEPSKEDAGPKGAAETHPHTVTQAMHRMSPTDSLLSRPSVLTVCGFFIAHVLTLVVALGAMTLHPNYVPFPARLAAANKWYLLADSWEATVIFVIAFNGIVSTALVLSFGFVFREPVWKSKPVFFYCVGLMAFTAFLLLGPPNPVSRAWHMASEAYNGTPPVKGSVWERWQQEGGSPSPAMDLSFRLLLQLIVLANLAAIAAWKLRVVDRQRQHKHKQGSHSASVIVPSEGSDAAAEAAVLSDDEDEGKIISPVALPHPKNGVVSLSVRVSEKGKQCKGGVPI</sequence>
<feature type="transmembrane region" description="Helical" evidence="12">
    <location>
        <begin position="655"/>
        <end position="672"/>
    </location>
</feature>
<feature type="transmembrane region" description="Helical" evidence="12">
    <location>
        <begin position="684"/>
        <end position="707"/>
    </location>
</feature>
<dbReference type="GO" id="GO:0019829">
    <property type="term" value="F:ATPase-coupled monoatomic cation transmembrane transporter activity"/>
    <property type="evidence" value="ECO:0007669"/>
    <property type="project" value="TreeGrafter"/>
</dbReference>
<dbReference type="InterPro" id="IPR008250">
    <property type="entry name" value="ATPase_P-typ_transduc_dom_A_sf"/>
</dbReference>
<feature type="transmembrane region" description="Helical" evidence="12">
    <location>
        <begin position="190"/>
        <end position="208"/>
    </location>
</feature>
<feature type="compositionally biased region" description="Basic and acidic residues" evidence="11">
    <location>
        <begin position="766"/>
        <end position="792"/>
    </location>
</feature>
<dbReference type="PANTHER" id="PTHR45630:SF11">
    <property type="entry name" value="CATION-TRANSPORTING P-TYPE ATPASE N-TERMINAL DOMAIN-CONTAINING PROTEIN"/>
    <property type="match status" value="1"/>
</dbReference>
<dbReference type="InterPro" id="IPR023299">
    <property type="entry name" value="ATPase_P-typ_cyto_dom_N"/>
</dbReference>
<evidence type="ECO:0000256" key="4">
    <source>
        <dbReference type="ARBA" id="ARBA00022723"/>
    </source>
</evidence>
<keyword evidence="9 12" id="KW-1133">Transmembrane helix</keyword>
<feature type="compositionally biased region" description="Basic and acidic residues" evidence="11">
    <location>
        <begin position="241"/>
        <end position="254"/>
    </location>
</feature>
<dbReference type="VEuPathDB" id="CryptoDB:Cvel_9915"/>
<evidence type="ECO:0000313" key="14">
    <source>
        <dbReference type="EMBL" id="CEM50300.1"/>
    </source>
</evidence>
<evidence type="ECO:0000256" key="12">
    <source>
        <dbReference type="SAM" id="Phobius"/>
    </source>
</evidence>
<evidence type="ECO:0000256" key="5">
    <source>
        <dbReference type="ARBA" id="ARBA00022741"/>
    </source>
</evidence>
<dbReference type="GO" id="GO:0016887">
    <property type="term" value="F:ATP hydrolysis activity"/>
    <property type="evidence" value="ECO:0007669"/>
    <property type="project" value="InterPro"/>
</dbReference>
<evidence type="ECO:0000256" key="7">
    <source>
        <dbReference type="ARBA" id="ARBA00022842"/>
    </source>
</evidence>
<feature type="region of interest" description="Disordered" evidence="11">
    <location>
        <begin position="240"/>
        <end position="263"/>
    </location>
</feature>
<protein>
    <recommendedName>
        <fullName evidence="13">P-type ATPase A domain-containing protein</fullName>
    </recommendedName>
</protein>
<proteinExistence type="inferred from homology"/>
<reference evidence="14" key="1">
    <citation type="submission" date="2014-11" db="EMBL/GenBank/DDBJ databases">
        <authorList>
            <person name="Otto D Thomas"/>
            <person name="Naeem Raeece"/>
        </authorList>
    </citation>
    <scope>NUCLEOTIDE SEQUENCE</scope>
</reference>
<keyword evidence="8" id="KW-1278">Translocase</keyword>
<dbReference type="GO" id="GO:0016020">
    <property type="term" value="C:membrane"/>
    <property type="evidence" value="ECO:0007669"/>
    <property type="project" value="UniProtKB-SubCell"/>
</dbReference>
<feature type="region of interest" description="Disordered" evidence="11">
    <location>
        <begin position="766"/>
        <end position="810"/>
    </location>
</feature>
<feature type="transmembrane region" description="Helical" evidence="12">
    <location>
        <begin position="1314"/>
        <end position="1339"/>
    </location>
</feature>
<dbReference type="Gene3D" id="3.40.50.1000">
    <property type="entry name" value="HAD superfamily/HAD-like"/>
    <property type="match status" value="1"/>
</dbReference>
<evidence type="ECO:0000256" key="10">
    <source>
        <dbReference type="ARBA" id="ARBA00023136"/>
    </source>
</evidence>
<dbReference type="GO" id="GO:0046872">
    <property type="term" value="F:metal ion binding"/>
    <property type="evidence" value="ECO:0007669"/>
    <property type="project" value="UniProtKB-KW"/>
</dbReference>
<evidence type="ECO:0000256" key="8">
    <source>
        <dbReference type="ARBA" id="ARBA00022967"/>
    </source>
</evidence>
<feature type="transmembrane region" description="Helical" evidence="12">
    <location>
        <begin position="273"/>
        <end position="295"/>
    </location>
</feature>
<dbReference type="SUPFAM" id="SSF56784">
    <property type="entry name" value="HAD-like"/>
    <property type="match status" value="1"/>
</dbReference>
<keyword evidence="5" id="KW-0547">Nucleotide-binding</keyword>
<dbReference type="Pfam" id="PF13246">
    <property type="entry name" value="Cation_ATPase"/>
    <property type="match status" value="1"/>
</dbReference>
<dbReference type="InterPro" id="IPR006544">
    <property type="entry name" value="P-type_TPase_V"/>
</dbReference>
<dbReference type="SUPFAM" id="SSF81653">
    <property type="entry name" value="Calcium ATPase, transduction domain A"/>
    <property type="match status" value="1"/>
</dbReference>
<dbReference type="InterPro" id="IPR023214">
    <property type="entry name" value="HAD_sf"/>
</dbReference>
<comment type="subcellular location">
    <subcellularLocation>
        <location evidence="1">Membrane</location>
        <topology evidence="1">Multi-pass membrane protein</topology>
    </subcellularLocation>
</comment>
<evidence type="ECO:0000256" key="11">
    <source>
        <dbReference type="SAM" id="MobiDB-lite"/>
    </source>
</evidence>
<evidence type="ECO:0000256" key="1">
    <source>
        <dbReference type="ARBA" id="ARBA00004141"/>
    </source>
</evidence>
<dbReference type="SUPFAM" id="SSF81665">
    <property type="entry name" value="Calcium ATPase, transmembrane domain M"/>
    <property type="match status" value="1"/>
</dbReference>
<evidence type="ECO:0000256" key="9">
    <source>
        <dbReference type="ARBA" id="ARBA00022989"/>
    </source>
</evidence>
<feature type="compositionally biased region" description="Polar residues" evidence="11">
    <location>
        <begin position="23"/>
        <end position="33"/>
    </location>
</feature>
<dbReference type="Pfam" id="PF00122">
    <property type="entry name" value="E1-E2_ATPase"/>
    <property type="match status" value="1"/>
</dbReference>
<dbReference type="InterPro" id="IPR001757">
    <property type="entry name" value="P_typ_ATPase"/>
</dbReference>
<dbReference type="PRINTS" id="PR00119">
    <property type="entry name" value="CATATPASE"/>
</dbReference>
<keyword evidence="7" id="KW-0460">Magnesium</keyword>
<feature type="compositionally biased region" description="Basic and acidic residues" evidence="11">
    <location>
        <begin position="34"/>
        <end position="52"/>
    </location>
</feature>
<dbReference type="PhylomeDB" id="A0A0G4I0F4"/>
<gene>
    <name evidence="14" type="ORF">Cvel_9915</name>
</gene>
<keyword evidence="6" id="KW-0067">ATP-binding</keyword>
<dbReference type="Gene3D" id="2.70.150.10">
    <property type="entry name" value="Calcium-transporting ATPase, cytoplasmic transduction domain A"/>
    <property type="match status" value="1"/>
</dbReference>
<dbReference type="InterPro" id="IPR036412">
    <property type="entry name" value="HAD-like_sf"/>
</dbReference>
<dbReference type="EMBL" id="CDMZ01004622">
    <property type="protein sequence ID" value="CEM50300.1"/>
    <property type="molecule type" value="Genomic_DNA"/>
</dbReference>
<evidence type="ECO:0000256" key="3">
    <source>
        <dbReference type="ARBA" id="ARBA00022692"/>
    </source>
</evidence>
<name>A0A0G4I0F4_9ALVE</name>
<dbReference type="PANTHER" id="PTHR45630">
    <property type="entry name" value="CATION-TRANSPORTING ATPASE-RELATED"/>
    <property type="match status" value="1"/>
</dbReference>
<dbReference type="InterPro" id="IPR023298">
    <property type="entry name" value="ATPase_P-typ_TM_dom_sf"/>
</dbReference>
<feature type="transmembrane region" description="Helical" evidence="12">
    <location>
        <begin position="1550"/>
        <end position="1568"/>
    </location>
</feature>
<dbReference type="InterPro" id="IPR059000">
    <property type="entry name" value="ATPase_P-type_domA"/>
</dbReference>
<comment type="similarity">
    <text evidence="2">Belongs to the cation transport ATPase (P-type) (TC 3.A.3) family. Type V subfamily.</text>
</comment>
<dbReference type="GO" id="GO:0005524">
    <property type="term" value="F:ATP binding"/>
    <property type="evidence" value="ECO:0007669"/>
    <property type="project" value="UniProtKB-KW"/>
</dbReference>
<accession>A0A0G4I0F4</accession>
<dbReference type="Gene3D" id="3.40.1110.10">
    <property type="entry name" value="Calcium-transporting ATPase, cytoplasmic domain N"/>
    <property type="match status" value="1"/>
</dbReference>
<feature type="transmembrane region" description="Helical" evidence="12">
    <location>
        <begin position="1452"/>
        <end position="1474"/>
    </location>
</feature>
<evidence type="ECO:0000256" key="2">
    <source>
        <dbReference type="ARBA" id="ARBA00006000"/>
    </source>
</evidence>
<feature type="transmembrane region" description="Helical" evidence="12">
    <location>
        <begin position="467"/>
        <end position="490"/>
    </location>
</feature>
<keyword evidence="10 12" id="KW-0472">Membrane</keyword>
<feature type="region of interest" description="Disordered" evidence="11">
    <location>
        <begin position="1"/>
        <end position="94"/>
    </location>
</feature>
<evidence type="ECO:0000259" key="13">
    <source>
        <dbReference type="Pfam" id="PF00122"/>
    </source>
</evidence>
<keyword evidence="4" id="KW-0479">Metal-binding</keyword>
<feature type="transmembrane region" description="Helical" evidence="12">
    <location>
        <begin position="329"/>
        <end position="347"/>
    </location>
</feature>
<dbReference type="NCBIfam" id="TIGR01494">
    <property type="entry name" value="ATPase_P-type"/>
    <property type="match status" value="1"/>
</dbReference>
<organism evidence="14">
    <name type="scientific">Chromera velia CCMP2878</name>
    <dbReference type="NCBI Taxonomy" id="1169474"/>
    <lineage>
        <taxon>Eukaryota</taxon>
        <taxon>Sar</taxon>
        <taxon>Alveolata</taxon>
        <taxon>Colpodellida</taxon>
        <taxon>Chromeraceae</taxon>
        <taxon>Chromera</taxon>
    </lineage>
</organism>
<keyword evidence="3 12" id="KW-0812">Transmembrane</keyword>